<dbReference type="GO" id="GO:0071222">
    <property type="term" value="P:cellular response to lipopolysaccharide"/>
    <property type="evidence" value="ECO:0007669"/>
    <property type="project" value="TreeGrafter"/>
</dbReference>
<dbReference type="GO" id="GO:0006955">
    <property type="term" value="P:immune response"/>
    <property type="evidence" value="ECO:0007669"/>
    <property type="project" value="TreeGrafter"/>
</dbReference>
<evidence type="ECO:0000256" key="8">
    <source>
        <dbReference type="ARBA" id="ARBA00023170"/>
    </source>
</evidence>
<keyword evidence="15" id="KW-1185">Reference proteome</keyword>
<reference evidence="14" key="2">
    <citation type="submission" date="2025-08" db="UniProtKB">
        <authorList>
            <consortium name="Ensembl"/>
        </authorList>
    </citation>
    <scope>IDENTIFICATION</scope>
    <source>
        <strain evidence="14">Guanapo</strain>
    </source>
</reference>
<organism evidence="14 15">
    <name type="scientific">Poecilia reticulata</name>
    <name type="common">Guppy</name>
    <name type="synonym">Acanthophacelus reticulatus</name>
    <dbReference type="NCBI Taxonomy" id="8081"/>
    <lineage>
        <taxon>Eukaryota</taxon>
        <taxon>Metazoa</taxon>
        <taxon>Chordata</taxon>
        <taxon>Craniata</taxon>
        <taxon>Vertebrata</taxon>
        <taxon>Euteleostomi</taxon>
        <taxon>Actinopterygii</taxon>
        <taxon>Neopterygii</taxon>
        <taxon>Teleostei</taxon>
        <taxon>Neoteleostei</taxon>
        <taxon>Acanthomorphata</taxon>
        <taxon>Ovalentaria</taxon>
        <taxon>Atherinomorphae</taxon>
        <taxon>Cyprinodontiformes</taxon>
        <taxon>Poeciliidae</taxon>
        <taxon>Poeciliinae</taxon>
        <taxon>Poecilia</taxon>
    </lineage>
</organism>
<accession>A0A3P9NPY6</accession>
<dbReference type="PROSITE" id="PS50835">
    <property type="entry name" value="IG_LIKE"/>
    <property type="match status" value="1"/>
</dbReference>
<protein>
    <recommendedName>
        <fullName evidence="13">Ig-like domain-containing protein</fullName>
    </recommendedName>
</protein>
<dbReference type="OMA" id="LPCKTIP"/>
<dbReference type="Pfam" id="PF07686">
    <property type="entry name" value="V-set"/>
    <property type="match status" value="1"/>
</dbReference>
<keyword evidence="6" id="KW-0472">Membrane</keyword>
<dbReference type="PANTHER" id="PTHR25466">
    <property type="entry name" value="T-LYMPHOCYTE ACTIVATION ANTIGEN"/>
    <property type="match status" value="1"/>
</dbReference>
<dbReference type="InterPro" id="IPR013783">
    <property type="entry name" value="Ig-like_fold"/>
</dbReference>
<dbReference type="InterPro" id="IPR007110">
    <property type="entry name" value="Ig-like_dom"/>
</dbReference>
<dbReference type="GO" id="GO:0007166">
    <property type="term" value="P:cell surface receptor signaling pathway"/>
    <property type="evidence" value="ECO:0007669"/>
    <property type="project" value="TreeGrafter"/>
</dbReference>
<dbReference type="InterPro" id="IPR051713">
    <property type="entry name" value="T-cell_Activation_Regulation"/>
</dbReference>
<keyword evidence="7" id="KW-1015">Disulfide bond</keyword>
<feature type="region of interest" description="Disordered" evidence="11">
    <location>
        <begin position="132"/>
        <end position="153"/>
    </location>
</feature>
<keyword evidence="8" id="KW-0675">Receptor</keyword>
<dbReference type="Ensembl" id="ENSPRET00000011774.1">
    <property type="protein sequence ID" value="ENSPREP00000011645.1"/>
    <property type="gene ID" value="ENSPREG00000007933.1"/>
</dbReference>
<dbReference type="GO" id="GO:0042130">
    <property type="term" value="P:negative regulation of T cell proliferation"/>
    <property type="evidence" value="ECO:0007669"/>
    <property type="project" value="TreeGrafter"/>
</dbReference>
<evidence type="ECO:0000256" key="5">
    <source>
        <dbReference type="ARBA" id="ARBA00022989"/>
    </source>
</evidence>
<proteinExistence type="predicted"/>
<dbReference type="SUPFAM" id="SSF48726">
    <property type="entry name" value="Immunoglobulin"/>
    <property type="match status" value="1"/>
</dbReference>
<reference evidence="15" key="1">
    <citation type="submission" date="2013-11" db="EMBL/GenBank/DDBJ databases">
        <title>The genomic landscape of the Guanapo guppy.</title>
        <authorList>
            <person name="Kuenstner A."/>
            <person name="Dreyer C."/>
        </authorList>
    </citation>
    <scope>NUCLEOTIDE SEQUENCE</scope>
    <source>
        <strain evidence="15">Guanapo</strain>
    </source>
</reference>
<dbReference type="AlphaFoldDB" id="A0A3P9NPY6"/>
<name>A0A3P9NPY6_POERE</name>
<feature type="chain" id="PRO_5018131800" description="Ig-like domain-containing protein" evidence="12">
    <location>
        <begin position="21"/>
        <end position="153"/>
    </location>
</feature>
<feature type="domain" description="Ig-like" evidence="13">
    <location>
        <begin position="2"/>
        <end position="108"/>
    </location>
</feature>
<evidence type="ECO:0000256" key="12">
    <source>
        <dbReference type="SAM" id="SignalP"/>
    </source>
</evidence>
<evidence type="ECO:0000256" key="3">
    <source>
        <dbReference type="ARBA" id="ARBA00022692"/>
    </source>
</evidence>
<feature type="signal peptide" evidence="12">
    <location>
        <begin position="1"/>
        <end position="20"/>
    </location>
</feature>
<keyword evidence="5" id="KW-1133">Transmembrane helix</keyword>
<dbReference type="Bgee" id="ENSPREG00000007933">
    <property type="expression patterns" value="Expressed in caudal fin and 1 other cell type or tissue"/>
</dbReference>
<dbReference type="GO" id="GO:0042102">
    <property type="term" value="P:positive regulation of T cell proliferation"/>
    <property type="evidence" value="ECO:0007669"/>
    <property type="project" value="TreeGrafter"/>
</dbReference>
<evidence type="ECO:0000256" key="2">
    <source>
        <dbReference type="ARBA" id="ARBA00022475"/>
    </source>
</evidence>
<comment type="subcellular location">
    <subcellularLocation>
        <location evidence="1">Cell membrane</location>
        <topology evidence="1">Single-pass type I membrane protein</topology>
    </subcellularLocation>
</comment>
<keyword evidence="10" id="KW-0393">Immunoglobulin domain</keyword>
<evidence type="ECO:0000256" key="9">
    <source>
        <dbReference type="ARBA" id="ARBA00023180"/>
    </source>
</evidence>
<dbReference type="STRING" id="8081.ENSPREP00000011645"/>
<keyword evidence="2" id="KW-1003">Cell membrane</keyword>
<reference evidence="14" key="3">
    <citation type="submission" date="2025-09" db="UniProtKB">
        <authorList>
            <consortium name="Ensembl"/>
        </authorList>
    </citation>
    <scope>IDENTIFICATION</scope>
    <source>
        <strain evidence="14">Guanapo</strain>
    </source>
</reference>
<keyword evidence="9" id="KW-0325">Glycoprotein</keyword>
<dbReference type="Proteomes" id="UP000242638">
    <property type="component" value="Unassembled WGS sequence"/>
</dbReference>
<evidence type="ECO:0000256" key="6">
    <source>
        <dbReference type="ARBA" id="ARBA00023136"/>
    </source>
</evidence>
<keyword evidence="3" id="KW-0812">Transmembrane</keyword>
<evidence type="ECO:0000256" key="1">
    <source>
        <dbReference type="ARBA" id="ARBA00004251"/>
    </source>
</evidence>
<dbReference type="InterPro" id="IPR013106">
    <property type="entry name" value="Ig_V-set"/>
</dbReference>
<evidence type="ECO:0000259" key="13">
    <source>
        <dbReference type="PROSITE" id="PS50835"/>
    </source>
</evidence>
<dbReference type="InterPro" id="IPR036179">
    <property type="entry name" value="Ig-like_dom_sf"/>
</dbReference>
<evidence type="ECO:0000256" key="10">
    <source>
        <dbReference type="ARBA" id="ARBA00023319"/>
    </source>
</evidence>
<evidence type="ECO:0000256" key="7">
    <source>
        <dbReference type="ARBA" id="ARBA00023157"/>
    </source>
</evidence>
<evidence type="ECO:0000256" key="11">
    <source>
        <dbReference type="SAM" id="MobiDB-lite"/>
    </source>
</evidence>
<evidence type="ECO:0000313" key="15">
    <source>
        <dbReference type="Proteomes" id="UP000242638"/>
    </source>
</evidence>
<dbReference type="GeneTree" id="ENSGT00970000193445"/>
<dbReference type="PANTHER" id="PTHR25466:SF14">
    <property type="entry name" value="BUTYROPHILIN SUBFAMILY 2 MEMBER A2-LIKE-RELATED"/>
    <property type="match status" value="1"/>
</dbReference>
<evidence type="ECO:0000313" key="14">
    <source>
        <dbReference type="Ensembl" id="ENSPREP00000011645.1"/>
    </source>
</evidence>
<dbReference type="Gene3D" id="2.60.40.10">
    <property type="entry name" value="Immunoglobulins"/>
    <property type="match status" value="1"/>
</dbReference>
<dbReference type="GO" id="GO:0031295">
    <property type="term" value="P:T cell costimulation"/>
    <property type="evidence" value="ECO:0007669"/>
    <property type="project" value="TreeGrafter"/>
</dbReference>
<sequence length="153" mass="17564">MPHNSFTRILLLFVNVQVEMKVNRDAEFVVLPCKTSAGLPRDTRVEWTRSEPGFMFVHAYPNTSAHNAEREERYCGRTAMKEDLLRTGNVSLTLRYPTARDSGRYVCTHYRDKDILRQRVVLKQVQTVDQVQPLDPGKTSDLISRGPQTVRAT</sequence>
<evidence type="ECO:0000256" key="4">
    <source>
        <dbReference type="ARBA" id="ARBA00022729"/>
    </source>
</evidence>
<keyword evidence="4 12" id="KW-0732">Signal</keyword>
<dbReference type="GO" id="GO:0009897">
    <property type="term" value="C:external side of plasma membrane"/>
    <property type="evidence" value="ECO:0007669"/>
    <property type="project" value="TreeGrafter"/>
</dbReference>